<accession>A0A0P4RHT6</accession>
<dbReference type="SUPFAM" id="SSF52540">
    <property type="entry name" value="P-loop containing nucleoside triphosphate hydrolases"/>
    <property type="match status" value="1"/>
</dbReference>
<keyword evidence="4" id="KW-1185">Reference proteome</keyword>
<keyword evidence="2" id="KW-0812">Transmembrane</keyword>
<dbReference type="Proteomes" id="UP000048965">
    <property type="component" value="Unassembled WGS sequence"/>
</dbReference>
<gene>
    <name evidence="3" type="ORF">TPA0598_17_00220</name>
</gene>
<protein>
    <recommendedName>
        <fullName evidence="5">ATP-binding protein</fullName>
    </recommendedName>
</protein>
<dbReference type="AlphaFoldDB" id="A0A0P4RHT6"/>
<sequence>MEHGPPNDQQRPGGAPPPVPPPPVAPPIPAQAAPSAALAAWLRMPRPEAPPGIWRCGYRPRVAEDPDRTPTRQLILGAVASFLVGWILWQLLYANYLGSYWLWPIFVLIPDAWHGTYAFVVAVYAYYAVIIGGLAFFFGRLGHWPEVVRRTRARLRRLNESGEAGPRPTTPPPDADPARWPDVRAAGATGAADRLTDELHAGRLTDVDHARITRAWSATRQPDFVKEVTARGGAAFTHGSGARDLPGRRRAHHDLVTGQVRIGTAVATDRNAVEYRGAGIAVNSEVLGTGALVMGPSDGAARVLQPVVEAACLQALTGRTAVVAVTSAGARLAANECFDAVVRIGTRVGLDLWSGTEDVDVAAAMLAEALVGDLVDALPGGDSRRAAIALAQLIGPWQAVHGALPSVSELRDLLDGGAVLAELREALDTKGMGAHLRELDAHERQARTAGGASALLAERIALLDRPAFAEFFAAPEGSNRRLLSLRTLRRPGVRIRVDLPERAHAEASRILARLVMAQFIECATDRQDQDQDVLALLVLDDAAQTVTPQALRGLQRLAGRAGVVLALRALDDVPEHLRNPLVGAVGCRVVCTGVAPWDAALFAEAWGTAWVETRSVTDRQLVAEEPFTKVMHGLRRLVTGRAVTAQSVTVRREERQRVSPSELTQLPPHHAVISMTTVQGERTPPILTRLEE</sequence>
<feature type="transmembrane region" description="Helical" evidence="2">
    <location>
        <begin position="74"/>
        <end position="96"/>
    </location>
</feature>
<organism evidence="3 4">
    <name type="scientific">Streptomyces lydicamycinicus</name>
    <dbReference type="NCBI Taxonomy" id="1546107"/>
    <lineage>
        <taxon>Bacteria</taxon>
        <taxon>Bacillati</taxon>
        <taxon>Actinomycetota</taxon>
        <taxon>Actinomycetes</taxon>
        <taxon>Kitasatosporales</taxon>
        <taxon>Streptomycetaceae</taxon>
        <taxon>Streptomyces</taxon>
    </lineage>
</organism>
<keyword evidence="2" id="KW-0472">Membrane</keyword>
<reference evidence="4" key="1">
    <citation type="submission" date="2014-09" db="EMBL/GenBank/DDBJ databases">
        <title>Whole genome shotgun sequence of Streptomyces sp. NBRC 110027.</title>
        <authorList>
            <person name="Komaki H."/>
            <person name="Ichikawa N."/>
            <person name="Katano-Makiyama Y."/>
            <person name="Hosoyama A."/>
            <person name="Hashimoto M."/>
            <person name="Uohara A."/>
            <person name="Kitahashi Y."/>
            <person name="Ohji S."/>
            <person name="Kimura A."/>
            <person name="Yamazoe A."/>
            <person name="Igarashi Y."/>
            <person name="Fujita N."/>
        </authorList>
    </citation>
    <scope>NUCLEOTIDE SEQUENCE [LARGE SCALE GENOMIC DNA]</scope>
    <source>
        <strain evidence="4">NBRC 110027</strain>
    </source>
</reference>
<evidence type="ECO:0000313" key="4">
    <source>
        <dbReference type="Proteomes" id="UP000048965"/>
    </source>
</evidence>
<feature type="compositionally biased region" description="Pro residues" evidence="1">
    <location>
        <begin position="14"/>
        <end position="29"/>
    </location>
</feature>
<proteinExistence type="predicted"/>
<name>A0A0P4RHT6_9ACTN</name>
<feature type="region of interest" description="Disordered" evidence="1">
    <location>
        <begin position="158"/>
        <end position="181"/>
    </location>
</feature>
<evidence type="ECO:0000256" key="1">
    <source>
        <dbReference type="SAM" id="MobiDB-lite"/>
    </source>
</evidence>
<feature type="region of interest" description="Disordered" evidence="1">
    <location>
        <begin position="1"/>
        <end position="31"/>
    </location>
</feature>
<comment type="caution">
    <text evidence="3">The sequence shown here is derived from an EMBL/GenBank/DDBJ whole genome shotgun (WGS) entry which is preliminary data.</text>
</comment>
<reference evidence="3 4" key="2">
    <citation type="journal article" date="2015" name="Stand. Genomic Sci.">
        <title>Draft genome sequence of marine-derived Streptomyces sp. TP-A0598, a producer of anti-MRSA antibiotic lydicamycins.</title>
        <authorList>
            <person name="Komaki H."/>
            <person name="Ichikawa N."/>
            <person name="Hosoyama A."/>
            <person name="Fujita N."/>
            <person name="Igarashi Y."/>
        </authorList>
    </citation>
    <scope>NUCLEOTIDE SEQUENCE [LARGE SCALE GENOMIC DNA]</scope>
    <source>
        <strain evidence="3 4">NBRC 110027</strain>
    </source>
</reference>
<evidence type="ECO:0000256" key="2">
    <source>
        <dbReference type="SAM" id="Phobius"/>
    </source>
</evidence>
<dbReference type="Gene3D" id="3.40.50.300">
    <property type="entry name" value="P-loop containing nucleotide triphosphate hydrolases"/>
    <property type="match status" value="1"/>
</dbReference>
<evidence type="ECO:0000313" key="3">
    <source>
        <dbReference type="EMBL" id="GAO13041.1"/>
    </source>
</evidence>
<keyword evidence="2" id="KW-1133">Transmembrane helix</keyword>
<feature type="transmembrane region" description="Helical" evidence="2">
    <location>
        <begin position="116"/>
        <end position="139"/>
    </location>
</feature>
<dbReference type="EMBL" id="BBNO01000017">
    <property type="protein sequence ID" value="GAO13041.1"/>
    <property type="molecule type" value="Genomic_DNA"/>
</dbReference>
<evidence type="ECO:0008006" key="5">
    <source>
        <dbReference type="Google" id="ProtNLM"/>
    </source>
</evidence>
<dbReference type="InterPro" id="IPR027417">
    <property type="entry name" value="P-loop_NTPase"/>
</dbReference>